<dbReference type="PANTHER" id="PTHR11610">
    <property type="entry name" value="LIPASE"/>
    <property type="match status" value="1"/>
</dbReference>
<dbReference type="InterPro" id="IPR029058">
    <property type="entry name" value="AB_hydrolase_fold"/>
</dbReference>
<comment type="subcellular location">
    <subcellularLocation>
        <location evidence="1">Secreted</location>
    </subcellularLocation>
</comment>
<dbReference type="AlphaFoldDB" id="A0A915I231"/>
<evidence type="ECO:0000256" key="2">
    <source>
        <dbReference type="ARBA" id="ARBA00010701"/>
    </source>
</evidence>
<dbReference type="InterPro" id="IPR000734">
    <property type="entry name" value="TAG_lipase"/>
</dbReference>
<dbReference type="WBParaSite" id="nRc.2.0.1.t07522-RA">
    <property type="protein sequence ID" value="nRc.2.0.1.t07522-RA"/>
    <property type="gene ID" value="nRc.2.0.1.g07522"/>
</dbReference>
<evidence type="ECO:0000256" key="3">
    <source>
        <dbReference type="ARBA" id="ARBA00022525"/>
    </source>
</evidence>
<sequence>MAEVSMCQIPPRLESMPRLNSDVKINDAGYNVMVVKWVNGSNVKDYSKAAANTRSVGTAVANVLDKLIAAKKIVLEKTTLMGFSLGAHISGYVGSLFNGTMPRIFGRQHLVTITSPSGAKGSIRLRLYDQRFGWSNQSKFQRFVIVRLQS</sequence>
<dbReference type="GO" id="GO:0005615">
    <property type="term" value="C:extracellular space"/>
    <property type="evidence" value="ECO:0007669"/>
    <property type="project" value="TreeGrafter"/>
</dbReference>
<dbReference type="Proteomes" id="UP000887565">
    <property type="component" value="Unplaced"/>
</dbReference>
<dbReference type="GO" id="GO:0016298">
    <property type="term" value="F:lipase activity"/>
    <property type="evidence" value="ECO:0007669"/>
    <property type="project" value="InterPro"/>
</dbReference>
<evidence type="ECO:0000313" key="7">
    <source>
        <dbReference type="WBParaSite" id="nRc.2.0.1.t07522-RA"/>
    </source>
</evidence>
<dbReference type="PANTHER" id="PTHR11610:SF178">
    <property type="entry name" value="LIPASE MEMBER H-A-LIKE PROTEIN"/>
    <property type="match status" value="1"/>
</dbReference>
<evidence type="ECO:0000256" key="1">
    <source>
        <dbReference type="ARBA" id="ARBA00004613"/>
    </source>
</evidence>
<dbReference type="SUPFAM" id="SSF53474">
    <property type="entry name" value="alpha/beta-Hydrolases"/>
    <property type="match status" value="1"/>
</dbReference>
<dbReference type="GO" id="GO:0016042">
    <property type="term" value="P:lipid catabolic process"/>
    <property type="evidence" value="ECO:0007669"/>
    <property type="project" value="TreeGrafter"/>
</dbReference>
<reference evidence="7" key="1">
    <citation type="submission" date="2022-11" db="UniProtKB">
        <authorList>
            <consortium name="WormBaseParasite"/>
        </authorList>
    </citation>
    <scope>IDENTIFICATION</scope>
</reference>
<feature type="domain" description="Lipase" evidence="5">
    <location>
        <begin position="28"/>
        <end position="106"/>
    </location>
</feature>
<dbReference type="Gene3D" id="3.40.50.1820">
    <property type="entry name" value="alpha/beta hydrolase"/>
    <property type="match status" value="1"/>
</dbReference>
<organism evidence="6 7">
    <name type="scientific">Romanomermis culicivorax</name>
    <name type="common">Nematode worm</name>
    <dbReference type="NCBI Taxonomy" id="13658"/>
    <lineage>
        <taxon>Eukaryota</taxon>
        <taxon>Metazoa</taxon>
        <taxon>Ecdysozoa</taxon>
        <taxon>Nematoda</taxon>
        <taxon>Enoplea</taxon>
        <taxon>Dorylaimia</taxon>
        <taxon>Mermithida</taxon>
        <taxon>Mermithoidea</taxon>
        <taxon>Mermithidae</taxon>
        <taxon>Romanomermis</taxon>
    </lineage>
</organism>
<accession>A0A915I231</accession>
<evidence type="ECO:0000259" key="5">
    <source>
        <dbReference type="Pfam" id="PF00151"/>
    </source>
</evidence>
<comment type="similarity">
    <text evidence="2 4">Belongs to the AB hydrolase superfamily. Lipase family.</text>
</comment>
<evidence type="ECO:0000256" key="4">
    <source>
        <dbReference type="RuleBase" id="RU004262"/>
    </source>
</evidence>
<proteinExistence type="inferred from homology"/>
<keyword evidence="3" id="KW-0964">Secreted</keyword>
<protein>
    <submittedName>
        <fullName evidence="7">Lipase domain-containing protein</fullName>
    </submittedName>
</protein>
<evidence type="ECO:0000313" key="6">
    <source>
        <dbReference type="Proteomes" id="UP000887565"/>
    </source>
</evidence>
<name>A0A915I231_ROMCU</name>
<dbReference type="Pfam" id="PF00151">
    <property type="entry name" value="Lipase"/>
    <property type="match status" value="1"/>
</dbReference>
<dbReference type="InterPro" id="IPR013818">
    <property type="entry name" value="Lipase"/>
</dbReference>
<keyword evidence="6" id="KW-1185">Reference proteome</keyword>